<dbReference type="EMBL" id="GBRH01164027">
    <property type="protein sequence ID" value="JAE33869.1"/>
    <property type="molecule type" value="Transcribed_RNA"/>
</dbReference>
<evidence type="ECO:0000313" key="1">
    <source>
        <dbReference type="EMBL" id="JAE33869.1"/>
    </source>
</evidence>
<dbReference type="InterPro" id="IPR036396">
    <property type="entry name" value="Cyt_P450_sf"/>
</dbReference>
<dbReference type="GO" id="GO:0020037">
    <property type="term" value="F:heme binding"/>
    <property type="evidence" value="ECO:0007669"/>
    <property type="project" value="InterPro"/>
</dbReference>
<accession>A0A0A9HDH5</accession>
<sequence>MSKLQKEVRMYISEGKNLDMIRQEVLSSMAYLKATVKETLRLHPPI</sequence>
<organism evidence="1">
    <name type="scientific">Arundo donax</name>
    <name type="common">Giant reed</name>
    <name type="synonym">Donax arundinaceus</name>
    <dbReference type="NCBI Taxonomy" id="35708"/>
    <lineage>
        <taxon>Eukaryota</taxon>
        <taxon>Viridiplantae</taxon>
        <taxon>Streptophyta</taxon>
        <taxon>Embryophyta</taxon>
        <taxon>Tracheophyta</taxon>
        <taxon>Spermatophyta</taxon>
        <taxon>Magnoliopsida</taxon>
        <taxon>Liliopsida</taxon>
        <taxon>Poales</taxon>
        <taxon>Poaceae</taxon>
        <taxon>PACMAD clade</taxon>
        <taxon>Arundinoideae</taxon>
        <taxon>Arundineae</taxon>
        <taxon>Arundo</taxon>
    </lineage>
</organism>
<proteinExistence type="predicted"/>
<dbReference type="InterPro" id="IPR001128">
    <property type="entry name" value="Cyt_P450"/>
</dbReference>
<dbReference type="SUPFAM" id="SSF48264">
    <property type="entry name" value="Cytochrome P450"/>
    <property type="match status" value="1"/>
</dbReference>
<dbReference type="AlphaFoldDB" id="A0A0A9HDH5"/>
<dbReference type="GO" id="GO:0004497">
    <property type="term" value="F:monooxygenase activity"/>
    <property type="evidence" value="ECO:0007669"/>
    <property type="project" value="InterPro"/>
</dbReference>
<dbReference type="Gene3D" id="1.10.630.10">
    <property type="entry name" value="Cytochrome P450"/>
    <property type="match status" value="1"/>
</dbReference>
<dbReference type="GO" id="GO:0005506">
    <property type="term" value="F:iron ion binding"/>
    <property type="evidence" value="ECO:0007669"/>
    <property type="project" value="InterPro"/>
</dbReference>
<dbReference type="GO" id="GO:0016705">
    <property type="term" value="F:oxidoreductase activity, acting on paired donors, with incorporation or reduction of molecular oxygen"/>
    <property type="evidence" value="ECO:0007669"/>
    <property type="project" value="InterPro"/>
</dbReference>
<name>A0A0A9HDH5_ARUDO</name>
<reference evidence="1" key="2">
    <citation type="journal article" date="2015" name="Data Brief">
        <title>Shoot transcriptome of the giant reed, Arundo donax.</title>
        <authorList>
            <person name="Barrero R.A."/>
            <person name="Guerrero F.D."/>
            <person name="Moolhuijzen P."/>
            <person name="Goolsby J.A."/>
            <person name="Tidwell J."/>
            <person name="Bellgard S.E."/>
            <person name="Bellgard M.I."/>
        </authorList>
    </citation>
    <scope>NUCLEOTIDE SEQUENCE</scope>
    <source>
        <tissue evidence="1">Shoot tissue taken approximately 20 cm above the soil surface</tissue>
    </source>
</reference>
<reference evidence="1" key="1">
    <citation type="submission" date="2014-09" db="EMBL/GenBank/DDBJ databases">
        <authorList>
            <person name="Magalhaes I.L.F."/>
            <person name="Oliveira U."/>
            <person name="Santos F.R."/>
            <person name="Vidigal T.H.D.A."/>
            <person name="Brescovit A.D."/>
            <person name="Santos A.J."/>
        </authorList>
    </citation>
    <scope>NUCLEOTIDE SEQUENCE</scope>
    <source>
        <tissue evidence="1">Shoot tissue taken approximately 20 cm above the soil surface</tissue>
    </source>
</reference>
<dbReference type="Pfam" id="PF00067">
    <property type="entry name" value="p450"/>
    <property type="match status" value="1"/>
</dbReference>
<protein>
    <submittedName>
        <fullName evidence="1">Bx2</fullName>
    </submittedName>
</protein>